<dbReference type="VEuPathDB" id="FungiDB:jhhlp_005399"/>
<keyword evidence="3" id="KW-1185">Reference proteome</keyword>
<gene>
    <name evidence="2" type="ORF">jhhlp_005399</name>
</gene>
<protein>
    <recommendedName>
        <fullName evidence="4">Secreted protein</fullName>
    </recommendedName>
</protein>
<evidence type="ECO:0000313" key="2">
    <source>
        <dbReference type="EMBL" id="PKS08124.1"/>
    </source>
</evidence>
<sequence length="136" mass="15462">MKLLSFLFALFMAFLTVDAWAVTAMTKKNWKGKRYTFYSSQGENNCYNIPSPVGGNVHSMNFCTMPWTRCSVSLHSKTGCTGEMLGSTSRAWPKIWEDKNLSAKKSKVKSFRIHGCKKIITTLDITKCYNGKNPWE</sequence>
<feature type="signal peptide" evidence="1">
    <location>
        <begin position="1"/>
        <end position="19"/>
    </location>
</feature>
<evidence type="ECO:0008006" key="4">
    <source>
        <dbReference type="Google" id="ProtNLM"/>
    </source>
</evidence>
<keyword evidence="1" id="KW-0732">Signal</keyword>
<feature type="chain" id="PRO_5014930504" description="Secreted protein" evidence="1">
    <location>
        <begin position="20"/>
        <end position="136"/>
    </location>
</feature>
<evidence type="ECO:0000256" key="1">
    <source>
        <dbReference type="SAM" id="SignalP"/>
    </source>
</evidence>
<dbReference type="AlphaFoldDB" id="A0A2N3N6T6"/>
<reference evidence="2 3" key="1">
    <citation type="journal article" date="2017" name="G3 (Bethesda)">
        <title>First Draft Genome Sequence of the Pathogenic Fungus Lomentospora prolificans (Formerly Scedosporium prolificans).</title>
        <authorList>
            <person name="Luo R."/>
            <person name="Zimin A."/>
            <person name="Workman R."/>
            <person name="Fan Y."/>
            <person name="Pertea G."/>
            <person name="Grossman N."/>
            <person name="Wear M.P."/>
            <person name="Jia B."/>
            <person name="Miller H."/>
            <person name="Casadevall A."/>
            <person name="Timp W."/>
            <person name="Zhang S.X."/>
            <person name="Salzberg S.L."/>
        </authorList>
    </citation>
    <scope>NUCLEOTIDE SEQUENCE [LARGE SCALE GENOMIC DNA]</scope>
    <source>
        <strain evidence="2 3">JHH-5317</strain>
    </source>
</reference>
<evidence type="ECO:0000313" key="3">
    <source>
        <dbReference type="Proteomes" id="UP000233524"/>
    </source>
</evidence>
<dbReference type="OrthoDB" id="2360823at2759"/>
<dbReference type="Proteomes" id="UP000233524">
    <property type="component" value="Unassembled WGS sequence"/>
</dbReference>
<name>A0A2N3N6T6_9PEZI</name>
<organism evidence="2 3">
    <name type="scientific">Lomentospora prolificans</name>
    <dbReference type="NCBI Taxonomy" id="41688"/>
    <lineage>
        <taxon>Eukaryota</taxon>
        <taxon>Fungi</taxon>
        <taxon>Dikarya</taxon>
        <taxon>Ascomycota</taxon>
        <taxon>Pezizomycotina</taxon>
        <taxon>Sordariomycetes</taxon>
        <taxon>Hypocreomycetidae</taxon>
        <taxon>Microascales</taxon>
        <taxon>Microascaceae</taxon>
        <taxon>Lomentospora</taxon>
    </lineage>
</organism>
<dbReference type="InParanoid" id="A0A2N3N6T6"/>
<proteinExistence type="predicted"/>
<dbReference type="EMBL" id="NLAX01000700">
    <property type="protein sequence ID" value="PKS08124.1"/>
    <property type="molecule type" value="Genomic_DNA"/>
</dbReference>
<comment type="caution">
    <text evidence="2">The sequence shown here is derived from an EMBL/GenBank/DDBJ whole genome shotgun (WGS) entry which is preliminary data.</text>
</comment>
<accession>A0A2N3N6T6</accession>